<sequence>MDHIWCLVLYCFRKNGAASASGGVVDDFEGRAIYFLQVGDDIEKVFCLRVSGGAEHAHERFGGVVETGSELDEADGAVDVFAEKRFSGVRVAGNHRADSFAKK</sequence>
<protein>
    <submittedName>
        <fullName evidence="1">Uncharacterized protein</fullName>
    </submittedName>
</protein>
<dbReference type="AlphaFoldDB" id="E6QL84"/>
<organism evidence="1">
    <name type="scientific">mine drainage metagenome</name>
    <dbReference type="NCBI Taxonomy" id="410659"/>
    <lineage>
        <taxon>unclassified sequences</taxon>
        <taxon>metagenomes</taxon>
        <taxon>ecological metagenomes</taxon>
    </lineage>
</organism>
<reference evidence="1" key="1">
    <citation type="submission" date="2009-10" db="EMBL/GenBank/DDBJ databases">
        <title>Diversity of trophic interactions inside an arsenic-rich microbial ecosystem.</title>
        <authorList>
            <person name="Bertin P.N."/>
            <person name="Heinrich-Salmeron A."/>
            <person name="Pelletier E."/>
            <person name="Goulhen-Chollet F."/>
            <person name="Arsene-Ploetze F."/>
            <person name="Gallien S."/>
            <person name="Calteau A."/>
            <person name="Vallenet D."/>
            <person name="Casiot C."/>
            <person name="Chane-Woon-Ming B."/>
            <person name="Giloteaux L."/>
            <person name="Barakat M."/>
            <person name="Bonnefoy V."/>
            <person name="Bruneel O."/>
            <person name="Chandler M."/>
            <person name="Cleiss J."/>
            <person name="Duran R."/>
            <person name="Elbaz-Poulichet F."/>
            <person name="Fonknechten N."/>
            <person name="Lauga B."/>
            <person name="Mornico D."/>
            <person name="Ortet P."/>
            <person name="Schaeffer C."/>
            <person name="Siguier P."/>
            <person name="Alexander Thil Smith A."/>
            <person name="Van Dorsselaer A."/>
            <person name="Weissenbach J."/>
            <person name="Medigue C."/>
            <person name="Le Paslier D."/>
        </authorList>
    </citation>
    <scope>NUCLEOTIDE SEQUENCE</scope>
</reference>
<gene>
    <name evidence="1" type="ORF">CARN6_1424</name>
</gene>
<proteinExistence type="predicted"/>
<accession>E6QL84</accession>
<evidence type="ECO:0000313" key="1">
    <source>
        <dbReference type="EMBL" id="CBI08004.1"/>
    </source>
</evidence>
<dbReference type="EMBL" id="CABQ01000172">
    <property type="protein sequence ID" value="CBI08004.1"/>
    <property type="molecule type" value="Genomic_DNA"/>
</dbReference>
<name>E6QL84_9ZZZZ</name>
<comment type="caution">
    <text evidence="1">The sequence shown here is derived from an EMBL/GenBank/DDBJ whole genome shotgun (WGS) entry which is preliminary data.</text>
</comment>